<evidence type="ECO:0000259" key="3">
    <source>
        <dbReference type="PROSITE" id="PS50110"/>
    </source>
</evidence>
<dbReference type="InterPro" id="IPR058245">
    <property type="entry name" value="NreC/VraR/RcsB-like_REC"/>
</dbReference>
<evidence type="ECO:0000313" key="4">
    <source>
        <dbReference type="EMBL" id="MEO3691589.1"/>
    </source>
</evidence>
<reference evidence="4 5" key="1">
    <citation type="submission" date="2024-05" db="EMBL/GenBank/DDBJ databases">
        <title>Roseateles sp. DJS-2-20 16S ribosomal RNA gene Genome sequencing and assembly.</title>
        <authorList>
            <person name="Woo H."/>
        </authorList>
    </citation>
    <scope>NUCLEOTIDE SEQUENCE [LARGE SCALE GENOMIC DNA]</scope>
    <source>
        <strain evidence="4 5">DJS-2-20</strain>
    </source>
</reference>
<protein>
    <submittedName>
        <fullName evidence="4">Response regulator transcription factor</fullName>
    </submittedName>
</protein>
<sequence length="118" mass="12924">MRRAPESEPGSLNIYIVEDDDALRDDFCRAVQTCPRLRLFGATGSAQEALRVLRQRPAIDVLLVDLGLPDGDGTDVIRVMRTELAQAQALVISVFADDRRVLPAFAAGARGYLHQGCE</sequence>
<dbReference type="PROSITE" id="PS50110">
    <property type="entry name" value="RESPONSE_REGULATORY"/>
    <property type="match status" value="1"/>
</dbReference>
<proteinExistence type="predicted"/>
<dbReference type="PANTHER" id="PTHR43214:SF43">
    <property type="entry name" value="TWO-COMPONENT RESPONSE REGULATOR"/>
    <property type="match status" value="1"/>
</dbReference>
<dbReference type="SMART" id="SM00448">
    <property type="entry name" value="REC"/>
    <property type="match status" value="1"/>
</dbReference>
<accession>A0ABV0G1H6</accession>
<evidence type="ECO:0000256" key="1">
    <source>
        <dbReference type="ARBA" id="ARBA00023125"/>
    </source>
</evidence>
<dbReference type="SUPFAM" id="SSF52172">
    <property type="entry name" value="CheY-like"/>
    <property type="match status" value="1"/>
</dbReference>
<keyword evidence="5" id="KW-1185">Reference proteome</keyword>
<keyword evidence="1" id="KW-0238">DNA-binding</keyword>
<dbReference type="EMBL" id="JBDPZD010000002">
    <property type="protein sequence ID" value="MEO3691589.1"/>
    <property type="molecule type" value="Genomic_DNA"/>
</dbReference>
<dbReference type="Proteomes" id="UP001495147">
    <property type="component" value="Unassembled WGS sequence"/>
</dbReference>
<dbReference type="InterPro" id="IPR039420">
    <property type="entry name" value="WalR-like"/>
</dbReference>
<feature type="domain" description="Response regulatory" evidence="3">
    <location>
        <begin position="13"/>
        <end position="118"/>
    </location>
</feature>
<evidence type="ECO:0000313" key="5">
    <source>
        <dbReference type="Proteomes" id="UP001495147"/>
    </source>
</evidence>
<dbReference type="InterPro" id="IPR001789">
    <property type="entry name" value="Sig_transdc_resp-reg_receiver"/>
</dbReference>
<keyword evidence="2" id="KW-0597">Phosphoprotein</keyword>
<comment type="caution">
    <text evidence="4">The sequence shown here is derived from an EMBL/GenBank/DDBJ whole genome shotgun (WGS) entry which is preliminary data.</text>
</comment>
<evidence type="ECO:0000256" key="2">
    <source>
        <dbReference type="PROSITE-ProRule" id="PRU00169"/>
    </source>
</evidence>
<feature type="modified residue" description="4-aspartylphosphate" evidence="2">
    <location>
        <position position="65"/>
    </location>
</feature>
<gene>
    <name evidence="4" type="ORF">ABDJ85_08925</name>
</gene>
<organism evidence="4 5">
    <name type="scientific">Roseateles paludis</name>
    <dbReference type="NCBI Taxonomy" id="3145238"/>
    <lineage>
        <taxon>Bacteria</taxon>
        <taxon>Pseudomonadati</taxon>
        <taxon>Pseudomonadota</taxon>
        <taxon>Betaproteobacteria</taxon>
        <taxon>Burkholderiales</taxon>
        <taxon>Sphaerotilaceae</taxon>
        <taxon>Roseateles</taxon>
    </lineage>
</organism>
<dbReference type="Pfam" id="PF00072">
    <property type="entry name" value="Response_reg"/>
    <property type="match status" value="1"/>
</dbReference>
<dbReference type="PANTHER" id="PTHR43214">
    <property type="entry name" value="TWO-COMPONENT RESPONSE REGULATOR"/>
    <property type="match status" value="1"/>
</dbReference>
<dbReference type="RefSeq" id="WP_347704407.1">
    <property type="nucleotide sequence ID" value="NZ_JBDPZD010000002.1"/>
</dbReference>
<dbReference type="Gene3D" id="3.40.50.2300">
    <property type="match status" value="1"/>
</dbReference>
<name>A0ABV0G1H6_9BURK</name>
<dbReference type="InterPro" id="IPR011006">
    <property type="entry name" value="CheY-like_superfamily"/>
</dbReference>
<dbReference type="CDD" id="cd17535">
    <property type="entry name" value="REC_NarL-like"/>
    <property type="match status" value="1"/>
</dbReference>